<organism evidence="1 2">
    <name type="scientific">Blautia producta ATCC 27340 = DSM 2950</name>
    <dbReference type="NCBI Taxonomy" id="1121114"/>
    <lineage>
        <taxon>Bacteria</taxon>
        <taxon>Bacillati</taxon>
        <taxon>Bacillota</taxon>
        <taxon>Clostridia</taxon>
        <taxon>Lachnospirales</taxon>
        <taxon>Lachnospiraceae</taxon>
        <taxon>Blautia</taxon>
    </lineage>
</organism>
<dbReference type="RefSeq" id="WP_018596324.1">
    <property type="nucleotide sequence ID" value="NZ_CP048626.1"/>
</dbReference>
<protein>
    <recommendedName>
        <fullName evidence="3">Transposase</fullName>
    </recommendedName>
</protein>
<name>A0ABX6J5E4_9FIRM</name>
<sequence>MEREKSYTPEQLSDAERLIKILNSIPKEKKGLVVMMANAFISGMETQEEFDKDTKTA</sequence>
<dbReference type="EMBL" id="CP048626">
    <property type="protein sequence ID" value="QIB53405.1"/>
    <property type="molecule type" value="Genomic_DNA"/>
</dbReference>
<accession>A0ABX6J5E4</accession>
<dbReference type="Proteomes" id="UP000464715">
    <property type="component" value="Chromosome"/>
</dbReference>
<dbReference type="GeneID" id="75050399"/>
<evidence type="ECO:0000313" key="2">
    <source>
        <dbReference type="Proteomes" id="UP000464715"/>
    </source>
</evidence>
<keyword evidence="2" id="KW-1185">Reference proteome</keyword>
<gene>
    <name evidence="1" type="ORF">GXM18_00125</name>
</gene>
<reference evidence="1 2" key="1">
    <citation type="submission" date="2020-02" db="EMBL/GenBank/DDBJ databases">
        <title>Complete genome sequence of Blautia producta JCM 1471(T).</title>
        <authorList>
            <person name="Tourlousse D.M."/>
            <person name="Sakamoto M."/>
            <person name="Miura T."/>
            <person name="Narita K."/>
            <person name="Ohashi A."/>
            <person name="Uchino Y."/>
            <person name="Yamazoe A."/>
            <person name="Kameyama K."/>
            <person name="Terauchi J."/>
            <person name="Ohkuma M."/>
            <person name="Kawasaki H."/>
            <person name="Sekiguchi Y."/>
        </authorList>
    </citation>
    <scope>NUCLEOTIDE SEQUENCE [LARGE SCALE GENOMIC DNA]</scope>
    <source>
        <strain evidence="1 2">JCM 1471</strain>
    </source>
</reference>
<evidence type="ECO:0008006" key="3">
    <source>
        <dbReference type="Google" id="ProtNLM"/>
    </source>
</evidence>
<evidence type="ECO:0000313" key="1">
    <source>
        <dbReference type="EMBL" id="QIB53405.1"/>
    </source>
</evidence>
<proteinExistence type="predicted"/>